<protein>
    <submittedName>
        <fullName evidence="2">Uncharacterized protein</fullName>
    </submittedName>
</protein>
<sequence length="117" mass="13306">MQFQRKLDEKRLDLQIEQSITQQFADDSSSAEDQAGNHLLKDDLEDDMNGLDSNGNSENQQNELLKPHTKVHRYKDWIAKPKAAFTDGHPPICHVSTIRAFKHRHAPAGCGTVDKER</sequence>
<evidence type="ECO:0000256" key="1">
    <source>
        <dbReference type="SAM" id="MobiDB-lite"/>
    </source>
</evidence>
<dbReference type="Proteomes" id="UP001281761">
    <property type="component" value="Unassembled WGS sequence"/>
</dbReference>
<comment type="caution">
    <text evidence="2">The sequence shown here is derived from an EMBL/GenBank/DDBJ whole genome shotgun (WGS) entry which is preliminary data.</text>
</comment>
<reference evidence="2 3" key="1">
    <citation type="journal article" date="2022" name="bioRxiv">
        <title>Genomics of Preaxostyla Flagellates Illuminates Evolutionary Transitions and the Path Towards Mitochondrial Loss.</title>
        <authorList>
            <person name="Novak L.V.F."/>
            <person name="Treitli S.C."/>
            <person name="Pyrih J."/>
            <person name="Halakuc P."/>
            <person name="Pipaliya S.V."/>
            <person name="Vacek V."/>
            <person name="Brzon O."/>
            <person name="Soukal P."/>
            <person name="Eme L."/>
            <person name="Dacks J.B."/>
            <person name="Karnkowska A."/>
            <person name="Elias M."/>
            <person name="Hampl V."/>
        </authorList>
    </citation>
    <scope>NUCLEOTIDE SEQUENCE [LARGE SCALE GENOMIC DNA]</scope>
    <source>
        <strain evidence="2">NAU3</strain>
        <tissue evidence="2">Gut</tissue>
    </source>
</reference>
<organism evidence="2 3">
    <name type="scientific">Blattamonas nauphoetae</name>
    <dbReference type="NCBI Taxonomy" id="2049346"/>
    <lineage>
        <taxon>Eukaryota</taxon>
        <taxon>Metamonada</taxon>
        <taxon>Preaxostyla</taxon>
        <taxon>Oxymonadida</taxon>
        <taxon>Blattamonas</taxon>
    </lineage>
</organism>
<feature type="compositionally biased region" description="Polar residues" evidence="1">
    <location>
        <begin position="23"/>
        <end position="32"/>
    </location>
</feature>
<dbReference type="EMBL" id="JARBJD010000014">
    <property type="protein sequence ID" value="KAK2961802.1"/>
    <property type="molecule type" value="Genomic_DNA"/>
</dbReference>
<name>A0ABQ9YDG7_9EUKA</name>
<feature type="region of interest" description="Disordered" evidence="1">
    <location>
        <begin position="23"/>
        <end position="68"/>
    </location>
</feature>
<proteinExistence type="predicted"/>
<feature type="compositionally biased region" description="Polar residues" evidence="1">
    <location>
        <begin position="51"/>
        <end position="63"/>
    </location>
</feature>
<evidence type="ECO:0000313" key="3">
    <source>
        <dbReference type="Proteomes" id="UP001281761"/>
    </source>
</evidence>
<keyword evidence="3" id="KW-1185">Reference proteome</keyword>
<evidence type="ECO:0000313" key="2">
    <source>
        <dbReference type="EMBL" id="KAK2961802.1"/>
    </source>
</evidence>
<gene>
    <name evidence="2" type="ORF">BLNAU_3239</name>
</gene>
<accession>A0ABQ9YDG7</accession>